<dbReference type="RefSeq" id="WP_243445576.1">
    <property type="nucleotide sequence ID" value="NZ_AP018711.1"/>
</dbReference>
<evidence type="ECO:0000256" key="1">
    <source>
        <dbReference type="SAM" id="Phobius"/>
    </source>
</evidence>
<reference evidence="2 4" key="1">
    <citation type="submission" date="2018-06" db="EMBL/GenBank/DDBJ databases">
        <title>Complete Genome Sequence of the Microcystin-Degrading Bacterium Sphingosinicella microcystinivorans Strain B-9.</title>
        <authorList>
            <person name="Jin H."/>
            <person name="Nishizawa T."/>
            <person name="Guo Y."/>
            <person name="Nishizawa A."/>
            <person name="Park H."/>
            <person name="Kato H."/>
            <person name="Tsuji K."/>
            <person name="Harada K."/>
        </authorList>
    </citation>
    <scope>NUCLEOTIDE SEQUENCE [LARGE SCALE GENOMIC DNA]</scope>
    <source>
        <strain evidence="2 4">B9</strain>
    </source>
</reference>
<dbReference type="AlphaFoldDB" id="A0AAD1D5E9"/>
<evidence type="ECO:0000313" key="3">
    <source>
        <dbReference type="EMBL" id="RKS90868.1"/>
    </source>
</evidence>
<dbReference type="EMBL" id="RBWX01000007">
    <property type="protein sequence ID" value="RKS90868.1"/>
    <property type="molecule type" value="Genomic_DNA"/>
</dbReference>
<name>A0AAD1D5E9_SPHMI</name>
<evidence type="ECO:0000313" key="5">
    <source>
        <dbReference type="Proteomes" id="UP000276029"/>
    </source>
</evidence>
<dbReference type="KEGG" id="smic:SmB9_14420"/>
<gene>
    <name evidence="3" type="ORF">DFR51_0410</name>
    <name evidence="2" type="ORF">SmB9_14420</name>
</gene>
<feature type="transmembrane region" description="Helical" evidence="1">
    <location>
        <begin position="165"/>
        <end position="184"/>
    </location>
</feature>
<dbReference type="InterPro" id="IPR010295">
    <property type="entry name" value="DUF898"/>
</dbReference>
<feature type="transmembrane region" description="Helical" evidence="1">
    <location>
        <begin position="214"/>
        <end position="239"/>
    </location>
</feature>
<feature type="transmembrane region" description="Helical" evidence="1">
    <location>
        <begin position="303"/>
        <end position="324"/>
    </location>
</feature>
<feature type="transmembrane region" description="Helical" evidence="1">
    <location>
        <begin position="77"/>
        <end position="97"/>
    </location>
</feature>
<sequence length="368" mass="41322">MDETTPVDMKTGEFADGVTFHGRWQEFLPIALTNLLLIIVTLGIYRFWAKTRERKYLWSRTQFIDERLEWAGTGKEMFIGFLIVMAIFVPILLFFQFGLQALVLRGQGALASILALGLYLAIFYLAGLALFRALRYRLSRTYWHGIRGGSDDGGWNYAGSAMLKYIIGFVTLGLLVPWAMVNLWRERWGKMSFGPYAFETGDGPAVQGLMGRYLLIYATPVLWAILVFVLGLGTVFAVGTNPDPRAMAGMMGTFFLSMIGFYVIFSLVSLAYYAVFMRKVVGEMTLGTLSFAFNARTMDWVKLILGNIALVVFTLGFGVMYLGYRHWSFYVRHLEVHGEVDLAALTQSTTRIRSDAEGLADAFDIGAI</sequence>
<keyword evidence="5" id="KW-1185">Reference proteome</keyword>
<evidence type="ECO:0000313" key="2">
    <source>
        <dbReference type="EMBL" id="BBE33784.1"/>
    </source>
</evidence>
<evidence type="ECO:0000313" key="4">
    <source>
        <dbReference type="Proteomes" id="UP000275727"/>
    </source>
</evidence>
<accession>A0AAD1D5E9</accession>
<reference evidence="3 5" key="2">
    <citation type="submission" date="2018-10" db="EMBL/GenBank/DDBJ databases">
        <title>Genomic Encyclopedia of Type Strains, Phase IV (KMG-IV): sequencing the most valuable type-strain genomes for metagenomic binning, comparative biology and taxonomic classification.</title>
        <authorList>
            <person name="Goeker M."/>
        </authorList>
    </citation>
    <scope>NUCLEOTIDE SEQUENCE [LARGE SCALE GENOMIC DNA]</scope>
    <source>
        <strain evidence="3 5">DSM 19791</strain>
    </source>
</reference>
<organism evidence="2 4">
    <name type="scientific">Sphingosinicella microcystinivorans</name>
    <dbReference type="NCBI Taxonomy" id="335406"/>
    <lineage>
        <taxon>Bacteria</taxon>
        <taxon>Pseudomonadati</taxon>
        <taxon>Pseudomonadota</taxon>
        <taxon>Alphaproteobacteria</taxon>
        <taxon>Sphingomonadales</taxon>
        <taxon>Sphingosinicellaceae</taxon>
        <taxon>Sphingosinicella</taxon>
    </lineage>
</organism>
<dbReference type="Proteomes" id="UP000275727">
    <property type="component" value="Chromosome"/>
</dbReference>
<protein>
    <submittedName>
        <fullName evidence="2 3">Membrane protein</fullName>
    </submittedName>
</protein>
<keyword evidence="1" id="KW-0812">Transmembrane</keyword>
<dbReference type="Pfam" id="PF05987">
    <property type="entry name" value="DUF898"/>
    <property type="match status" value="1"/>
</dbReference>
<feature type="transmembrane region" description="Helical" evidence="1">
    <location>
        <begin position="27"/>
        <end position="48"/>
    </location>
</feature>
<feature type="transmembrane region" description="Helical" evidence="1">
    <location>
        <begin position="251"/>
        <end position="275"/>
    </location>
</feature>
<keyword evidence="1" id="KW-0472">Membrane</keyword>
<proteinExistence type="predicted"/>
<dbReference type="EMBL" id="AP018711">
    <property type="protein sequence ID" value="BBE33784.1"/>
    <property type="molecule type" value="Genomic_DNA"/>
</dbReference>
<keyword evidence="1" id="KW-1133">Transmembrane helix</keyword>
<dbReference type="Proteomes" id="UP000276029">
    <property type="component" value="Unassembled WGS sequence"/>
</dbReference>
<feature type="transmembrane region" description="Helical" evidence="1">
    <location>
        <begin position="109"/>
        <end position="131"/>
    </location>
</feature>